<gene>
    <name evidence="2" type="ORF">METZ01_LOCUS407333</name>
</gene>
<organism evidence="2">
    <name type="scientific">marine metagenome</name>
    <dbReference type="NCBI Taxonomy" id="408172"/>
    <lineage>
        <taxon>unclassified sequences</taxon>
        <taxon>metagenomes</taxon>
        <taxon>ecological metagenomes</taxon>
    </lineage>
</organism>
<keyword evidence="1" id="KW-0472">Membrane</keyword>
<name>A0A382W716_9ZZZZ</name>
<sequence>MLLHRKNSIQLIIMICIVSVSSIKAGDKQDITYVDVVKRKGLFYEIFSTTPYTGLVVGLYKSGEMREKGNTDRGKKTGIWEIYQDSKYDAKIIRTDTYLNGKKNGTSTEYYL</sequence>
<reference evidence="2" key="1">
    <citation type="submission" date="2018-05" db="EMBL/GenBank/DDBJ databases">
        <authorList>
            <person name="Lanie J.A."/>
            <person name="Ng W.-L."/>
            <person name="Kazmierczak K.M."/>
            <person name="Andrzejewski T.M."/>
            <person name="Davidsen T.M."/>
            <person name="Wayne K.J."/>
            <person name="Tettelin H."/>
            <person name="Glass J.I."/>
            <person name="Rusch D."/>
            <person name="Podicherti R."/>
            <person name="Tsui H.-C.T."/>
            <person name="Winkler M.E."/>
        </authorList>
    </citation>
    <scope>NUCLEOTIDE SEQUENCE</scope>
</reference>
<evidence type="ECO:0000256" key="1">
    <source>
        <dbReference type="SAM" id="Phobius"/>
    </source>
</evidence>
<feature type="non-terminal residue" evidence="2">
    <location>
        <position position="112"/>
    </location>
</feature>
<protein>
    <submittedName>
        <fullName evidence="2">Uncharacterized protein</fullName>
    </submittedName>
</protein>
<keyword evidence="1" id="KW-1133">Transmembrane helix</keyword>
<accession>A0A382W716</accession>
<feature type="transmembrane region" description="Helical" evidence="1">
    <location>
        <begin position="41"/>
        <end position="60"/>
    </location>
</feature>
<proteinExistence type="predicted"/>
<dbReference type="EMBL" id="UINC01157470">
    <property type="protein sequence ID" value="SVD54479.1"/>
    <property type="molecule type" value="Genomic_DNA"/>
</dbReference>
<keyword evidence="1" id="KW-0812">Transmembrane</keyword>
<dbReference type="AlphaFoldDB" id="A0A382W716"/>
<dbReference type="Gene3D" id="2.20.110.10">
    <property type="entry name" value="Histone H3 K4-specific methyltransferase SET7/9 N-terminal domain"/>
    <property type="match status" value="1"/>
</dbReference>
<evidence type="ECO:0000313" key="2">
    <source>
        <dbReference type="EMBL" id="SVD54479.1"/>
    </source>
</evidence>
<dbReference type="SUPFAM" id="SSF82185">
    <property type="entry name" value="Histone H3 K4-specific methyltransferase SET7/9 N-terminal domain"/>
    <property type="match status" value="1"/>
</dbReference>